<dbReference type="AlphaFoldDB" id="A0A6A6UMR8"/>
<dbReference type="EMBL" id="MU004231">
    <property type="protein sequence ID" value="KAF2672986.1"/>
    <property type="molecule type" value="Genomic_DNA"/>
</dbReference>
<organism evidence="1 2">
    <name type="scientific">Microthyrium microscopicum</name>
    <dbReference type="NCBI Taxonomy" id="703497"/>
    <lineage>
        <taxon>Eukaryota</taxon>
        <taxon>Fungi</taxon>
        <taxon>Dikarya</taxon>
        <taxon>Ascomycota</taxon>
        <taxon>Pezizomycotina</taxon>
        <taxon>Dothideomycetes</taxon>
        <taxon>Dothideomycetes incertae sedis</taxon>
        <taxon>Microthyriales</taxon>
        <taxon>Microthyriaceae</taxon>
        <taxon>Microthyrium</taxon>
    </lineage>
</organism>
<keyword evidence="2" id="KW-1185">Reference proteome</keyword>
<sequence length="170" mass="19386">MAPESMDILEDSCDLLLDSSGPANEVDNSLDQADHEVDVDLFDIDHRDTDGHEDFLSDKESLGDDYEDDFDFWEVGALPHDSSGHDLMLDFEACHHEPHTRQSIIENIERSLEEWVDVLLQQSDSLSVNLATRAKQPQSIMQHNTSPFLSRTYCYPGKGIDEARRFSWES</sequence>
<proteinExistence type="predicted"/>
<accession>A0A6A6UMR8</accession>
<reference evidence="1" key="1">
    <citation type="journal article" date="2020" name="Stud. Mycol.">
        <title>101 Dothideomycetes genomes: a test case for predicting lifestyles and emergence of pathogens.</title>
        <authorList>
            <person name="Haridas S."/>
            <person name="Albert R."/>
            <person name="Binder M."/>
            <person name="Bloem J."/>
            <person name="Labutti K."/>
            <person name="Salamov A."/>
            <person name="Andreopoulos B."/>
            <person name="Baker S."/>
            <person name="Barry K."/>
            <person name="Bills G."/>
            <person name="Bluhm B."/>
            <person name="Cannon C."/>
            <person name="Castanera R."/>
            <person name="Culley D."/>
            <person name="Daum C."/>
            <person name="Ezra D."/>
            <person name="Gonzalez J."/>
            <person name="Henrissat B."/>
            <person name="Kuo A."/>
            <person name="Liang C."/>
            <person name="Lipzen A."/>
            <person name="Lutzoni F."/>
            <person name="Magnuson J."/>
            <person name="Mondo S."/>
            <person name="Nolan M."/>
            <person name="Ohm R."/>
            <person name="Pangilinan J."/>
            <person name="Park H.-J."/>
            <person name="Ramirez L."/>
            <person name="Alfaro M."/>
            <person name="Sun H."/>
            <person name="Tritt A."/>
            <person name="Yoshinaga Y."/>
            <person name="Zwiers L.-H."/>
            <person name="Turgeon B."/>
            <person name="Goodwin S."/>
            <person name="Spatafora J."/>
            <person name="Crous P."/>
            <person name="Grigoriev I."/>
        </authorList>
    </citation>
    <scope>NUCLEOTIDE SEQUENCE</scope>
    <source>
        <strain evidence="1">CBS 115976</strain>
    </source>
</reference>
<protein>
    <submittedName>
        <fullName evidence="1">Uncharacterized protein</fullName>
    </submittedName>
</protein>
<dbReference type="Proteomes" id="UP000799302">
    <property type="component" value="Unassembled WGS sequence"/>
</dbReference>
<evidence type="ECO:0000313" key="2">
    <source>
        <dbReference type="Proteomes" id="UP000799302"/>
    </source>
</evidence>
<name>A0A6A6UMR8_9PEZI</name>
<evidence type="ECO:0000313" key="1">
    <source>
        <dbReference type="EMBL" id="KAF2672986.1"/>
    </source>
</evidence>
<gene>
    <name evidence="1" type="ORF">BT63DRAFT_141687</name>
</gene>